<dbReference type="RefSeq" id="WP_058064695.1">
    <property type="nucleotide sequence ID" value="NZ_JAMOHQ010000010.1"/>
</dbReference>
<evidence type="ECO:0000256" key="2">
    <source>
        <dbReference type="ARBA" id="ARBA00004993"/>
    </source>
</evidence>
<feature type="binding site" evidence="13">
    <location>
        <position position="126"/>
    </location>
    <ligand>
        <name>Mg(2+)</name>
        <dbReference type="ChEBI" id="CHEBI:18420"/>
    </ligand>
</feature>
<dbReference type="PANTHER" id="PTHR38096:SF1">
    <property type="entry name" value="ENTEROBACTIN SYNTHASE COMPONENT D"/>
    <property type="match status" value="1"/>
</dbReference>
<dbReference type="GO" id="GO:0005886">
    <property type="term" value="C:plasma membrane"/>
    <property type="evidence" value="ECO:0007669"/>
    <property type="project" value="TreeGrafter"/>
</dbReference>
<evidence type="ECO:0000256" key="7">
    <source>
        <dbReference type="ARBA" id="ARBA00023191"/>
    </source>
</evidence>
<dbReference type="InterPro" id="IPR008278">
    <property type="entry name" value="4-PPantetheinyl_Trfase_dom"/>
</dbReference>
<feature type="domain" description="4'-phosphopantetheinyl transferase N-terminal" evidence="15">
    <location>
        <begin position="53"/>
        <end position="113"/>
    </location>
</feature>
<keyword evidence="6 16" id="KW-0808">Transferase</keyword>
<sequence length="245" mass="27421">MNEHPPLPRCCTTPVDSWPLPQPLTGVHLLSTRFDPELLQQDDFTRWDIPAPQGVNKRKTEFLAGRICARTALHHLIGEPFVPPIGEDRAPQWPIGTVGSITHGAGWAGAVVARQLHWDGLGLDIERILIPERADRLANEILTPNEQQRLARLNDSERALLVTRTFSLKESLFKALYPLVRRRFYFQDAEVLDTTAEGTARLRLLIDLSQTWHHGVELDGQFASFDGYLLSLVGVPARSTPTTSA</sequence>
<dbReference type="EMBL" id="PPXG01000010">
    <property type="protein sequence ID" value="POH81124.1"/>
    <property type="molecule type" value="Genomic_DNA"/>
</dbReference>
<accession>A0A2S4AIE8</accession>
<dbReference type="UniPathway" id="UPA00017"/>
<evidence type="ECO:0000256" key="3">
    <source>
        <dbReference type="ARBA" id="ARBA00008342"/>
    </source>
</evidence>
<feature type="binding site" evidence="12">
    <location>
        <position position="174"/>
    </location>
    <ligand>
        <name>CoA</name>
        <dbReference type="ChEBI" id="CHEBI:57287"/>
    </ligand>
</feature>
<comment type="similarity">
    <text evidence="3">Belongs to the P-Pant transferase superfamily. EntD family.</text>
</comment>
<keyword evidence="7" id="KW-0259">Enterobactin biosynthesis</keyword>
<dbReference type="InterPro" id="IPR037143">
    <property type="entry name" value="4-PPantetheinyl_Trfase_dom_sf"/>
</dbReference>
<name>A0A2S4AIE8_STUST</name>
<keyword evidence="13" id="KW-0479">Metal-binding</keyword>
<evidence type="ECO:0000256" key="1">
    <source>
        <dbReference type="ARBA" id="ARBA00003937"/>
    </source>
</evidence>
<evidence type="ECO:0000313" key="17">
    <source>
        <dbReference type="Proteomes" id="UP000237068"/>
    </source>
</evidence>
<dbReference type="PRINTS" id="PR01399">
    <property type="entry name" value="ENTSNTHTASED"/>
</dbReference>
<evidence type="ECO:0000313" key="16">
    <source>
        <dbReference type="EMBL" id="POH81124.1"/>
    </source>
</evidence>
<dbReference type="Pfam" id="PF01648">
    <property type="entry name" value="ACPS"/>
    <property type="match status" value="1"/>
</dbReference>
<evidence type="ECO:0000256" key="12">
    <source>
        <dbReference type="PIRSR" id="PIRSR603542-1"/>
    </source>
</evidence>
<comment type="cofactor">
    <cofactor evidence="13">
        <name>Mg(2+)</name>
        <dbReference type="ChEBI" id="CHEBI:18420"/>
    </cofactor>
</comment>
<feature type="binding site" evidence="12">
    <location>
        <position position="170"/>
    </location>
    <ligand>
        <name>CoA</name>
        <dbReference type="ChEBI" id="CHEBI:57287"/>
    </ligand>
</feature>
<feature type="binding site" evidence="12">
    <location>
        <position position="124"/>
    </location>
    <ligand>
        <name>CoA</name>
        <dbReference type="ChEBI" id="CHEBI:57287"/>
    </ligand>
</feature>
<dbReference type="Proteomes" id="UP000237068">
    <property type="component" value="Unassembled WGS sequence"/>
</dbReference>
<dbReference type="AlphaFoldDB" id="A0A2S4AIE8"/>
<feature type="domain" description="4'-phosphopantetheinyl transferase" evidence="14">
    <location>
        <begin position="120"/>
        <end position="226"/>
    </location>
</feature>
<feature type="binding site" evidence="13">
    <location>
        <position position="125"/>
    </location>
    <ligand>
        <name>Mg(2+)</name>
        <dbReference type="ChEBI" id="CHEBI:18420"/>
    </ligand>
</feature>
<proteinExistence type="inferred from homology"/>
<organism evidence="16 17">
    <name type="scientific">Stutzerimonas stutzeri</name>
    <name type="common">Pseudomonas stutzeri</name>
    <dbReference type="NCBI Taxonomy" id="316"/>
    <lineage>
        <taxon>Bacteria</taxon>
        <taxon>Pseudomonadati</taxon>
        <taxon>Pseudomonadota</taxon>
        <taxon>Gammaproteobacteria</taxon>
        <taxon>Pseudomonadales</taxon>
        <taxon>Pseudomonadaceae</taxon>
        <taxon>Stutzerimonas</taxon>
    </lineage>
</organism>
<dbReference type="PANTHER" id="PTHR38096">
    <property type="entry name" value="ENTEROBACTIN SYNTHASE COMPONENT D"/>
    <property type="match status" value="1"/>
</dbReference>
<reference evidence="16 17" key="1">
    <citation type="submission" date="2018-01" db="EMBL/GenBank/DDBJ databases">
        <title>Denitrification phenotypes of diverse strains of Pseudomonas stutzeri.</title>
        <authorList>
            <person name="Milligan D.A."/>
            <person name="Bergaust L."/>
            <person name="Bakken L.R."/>
            <person name="Frostegard A."/>
        </authorList>
    </citation>
    <scope>NUCLEOTIDE SEQUENCE [LARGE SCALE GENOMIC DNA]</scope>
    <source>
        <strain evidence="16 17">24a13</strain>
    </source>
</reference>
<evidence type="ECO:0000256" key="13">
    <source>
        <dbReference type="PIRSR" id="PIRSR603542-2"/>
    </source>
</evidence>
<gene>
    <name evidence="16" type="ORF">CXK91_21230</name>
</gene>
<dbReference type="GO" id="GO:0009366">
    <property type="term" value="C:enterobactin synthetase complex"/>
    <property type="evidence" value="ECO:0007669"/>
    <property type="project" value="InterPro"/>
</dbReference>
<evidence type="ECO:0000259" key="15">
    <source>
        <dbReference type="Pfam" id="PF17837"/>
    </source>
</evidence>
<evidence type="ECO:0000256" key="9">
    <source>
        <dbReference type="ARBA" id="ARBA00031996"/>
    </source>
</evidence>
<protein>
    <recommendedName>
        <fullName evidence="5">Enterobactin synthase component D</fullName>
    </recommendedName>
    <alternativeName>
        <fullName evidence="8">4'-phosphopantetheinyl transferase EntD</fullName>
    </alternativeName>
    <alternativeName>
        <fullName evidence="9">Enterochelin synthase D</fullName>
    </alternativeName>
</protein>
<comment type="subunit">
    <text evidence="4">EntB, EntD, EntE, and EntF form a multienzyme complex called enterobactin synthase.</text>
</comment>
<comment type="catalytic activity">
    <reaction evidence="10">
        <text>apo-[aryl-carrier protein] + CoA = holo-[aryl-carrier protein] + adenosine 3',5'-bisphosphate + H(+)</text>
        <dbReference type="Rhea" id="RHEA:48404"/>
        <dbReference type="Rhea" id="RHEA-COMP:15903"/>
        <dbReference type="Rhea" id="RHEA-COMP:17557"/>
        <dbReference type="ChEBI" id="CHEBI:15378"/>
        <dbReference type="ChEBI" id="CHEBI:29999"/>
        <dbReference type="ChEBI" id="CHEBI:57287"/>
        <dbReference type="ChEBI" id="CHEBI:58343"/>
        <dbReference type="ChEBI" id="CHEBI:64479"/>
    </reaction>
</comment>
<dbReference type="SUPFAM" id="SSF56214">
    <property type="entry name" value="4'-phosphopantetheinyl transferase"/>
    <property type="match status" value="1"/>
</dbReference>
<keyword evidence="13" id="KW-0460">Magnesium</keyword>
<feature type="binding site" evidence="12">
    <location>
        <position position="66"/>
    </location>
    <ligand>
        <name>CoA</name>
        <dbReference type="ChEBI" id="CHEBI:57287"/>
    </ligand>
</feature>
<dbReference type="OrthoDB" id="8210607at2"/>
<dbReference type="Pfam" id="PF17837">
    <property type="entry name" value="4PPT_N"/>
    <property type="match status" value="1"/>
</dbReference>
<feature type="binding site" evidence="13">
    <location>
        <position position="124"/>
    </location>
    <ligand>
        <name>Mg(2+)</name>
        <dbReference type="ChEBI" id="CHEBI:18420"/>
    </ligand>
</feature>
<feature type="binding site" evidence="12">
    <location>
        <begin position="102"/>
        <end position="103"/>
    </location>
    <ligand>
        <name>CoA</name>
        <dbReference type="ChEBI" id="CHEBI:57287"/>
    </ligand>
</feature>
<dbReference type="GO" id="GO:0000287">
    <property type="term" value="F:magnesium ion binding"/>
    <property type="evidence" value="ECO:0007669"/>
    <property type="project" value="InterPro"/>
</dbReference>
<comment type="caution">
    <text evidence="16">The sequence shown here is derived from an EMBL/GenBank/DDBJ whole genome shotgun (WGS) entry which is preliminary data.</text>
</comment>
<evidence type="ECO:0000256" key="4">
    <source>
        <dbReference type="ARBA" id="ARBA00011503"/>
    </source>
</evidence>
<evidence type="ECO:0000256" key="8">
    <source>
        <dbReference type="ARBA" id="ARBA00029894"/>
    </source>
</evidence>
<feature type="binding site" evidence="12">
    <location>
        <position position="58"/>
    </location>
    <ligand>
        <name>CoA</name>
        <dbReference type="ChEBI" id="CHEBI:57287"/>
    </ligand>
</feature>
<dbReference type="InterPro" id="IPR003542">
    <property type="entry name" value="Enbac_synth_compD-like"/>
</dbReference>
<dbReference type="Gene3D" id="3.90.470.20">
    <property type="entry name" value="4'-phosphopantetheinyl transferase domain"/>
    <property type="match status" value="1"/>
</dbReference>
<evidence type="ECO:0000256" key="6">
    <source>
        <dbReference type="ARBA" id="ARBA00022679"/>
    </source>
</evidence>
<dbReference type="GO" id="GO:0008897">
    <property type="term" value="F:holo-[acyl-carrier-protein] synthase activity"/>
    <property type="evidence" value="ECO:0007669"/>
    <property type="project" value="InterPro"/>
</dbReference>
<evidence type="ECO:0000256" key="5">
    <source>
        <dbReference type="ARBA" id="ARBA00019087"/>
    </source>
</evidence>
<dbReference type="InterPro" id="IPR041354">
    <property type="entry name" value="4PPT_N"/>
</dbReference>
<comment type="catalytic activity">
    <reaction evidence="11">
        <text>apo-[peptidyl-carrier protein] + CoA = holo-[peptidyl-carrier protein] + adenosine 3',5'-bisphosphate + H(+)</text>
        <dbReference type="Rhea" id="RHEA:46228"/>
        <dbReference type="Rhea" id="RHEA-COMP:11479"/>
        <dbReference type="Rhea" id="RHEA-COMP:11480"/>
        <dbReference type="ChEBI" id="CHEBI:15378"/>
        <dbReference type="ChEBI" id="CHEBI:29999"/>
        <dbReference type="ChEBI" id="CHEBI:57287"/>
        <dbReference type="ChEBI" id="CHEBI:58343"/>
        <dbReference type="ChEBI" id="CHEBI:64479"/>
    </reaction>
</comment>
<evidence type="ECO:0000256" key="10">
    <source>
        <dbReference type="ARBA" id="ARBA00049176"/>
    </source>
</evidence>
<dbReference type="GO" id="GO:0009239">
    <property type="term" value="P:enterobactin biosynthetic process"/>
    <property type="evidence" value="ECO:0007669"/>
    <property type="project" value="UniProtKB-UniPathway"/>
</dbReference>
<evidence type="ECO:0000256" key="11">
    <source>
        <dbReference type="ARBA" id="ARBA00049191"/>
    </source>
</evidence>
<evidence type="ECO:0000259" key="14">
    <source>
        <dbReference type="Pfam" id="PF01648"/>
    </source>
</evidence>
<comment type="function">
    <text evidence="1">Involved in the biosynthesis of the siderophore enterobactin (enterochelin), which is a macrocyclic trimeric lactone of N-(2,3-dihydroxybenzoyl)-serine. The serine trilactone serves as a scaffolding for the three catechol functionalities that provide hexadentate coordination for the tightly ligated iron(2+) atoms. Plays an essential role in the assembly of the enterobactin by catalyzing the transfer of the 4'-phosphopantetheine (Ppant) moiety from coenzyme A to the apo-domains of both EntB (ArCP domain) and EntF (PCP domain) to yield their holo-forms which make them competent for the activation of 2,3-dihydroxybenzoate (DHB) and L-serine, respectively.</text>
</comment>
<comment type="pathway">
    <text evidence="2">Siderophore biosynthesis; enterobactin biosynthesis.</text>
</comment>